<gene>
    <name evidence="1" type="ORF">HN018_04070</name>
</gene>
<dbReference type="AlphaFoldDB" id="A0A6M8HLW7"/>
<keyword evidence="1" id="KW-0808">Transferase</keyword>
<keyword evidence="2" id="KW-1185">Reference proteome</keyword>
<protein>
    <submittedName>
        <fullName evidence="1">Glycosyltransferase</fullName>
    </submittedName>
</protein>
<dbReference type="KEGG" id="lck:HN018_04070"/>
<dbReference type="InterPro" id="IPR018641">
    <property type="entry name" value="Trfase_1_rSAM/seldom-assoc"/>
</dbReference>
<dbReference type="InterPro" id="IPR029044">
    <property type="entry name" value="Nucleotide-diphossugar_trans"/>
</dbReference>
<sequence length="259" mass="27035">MLLNRTGGQSCAIGVMAKAPRPGRSKTRLCPPLDPDQAATLSAAFLRDTTENLLAAARMAAPDLSIIPYAAFAPAGCEALVASALAPDIRLTLADGTPTMPAGVEGFGRCLLHAVQAMLADGHGSACVLSSDSPTLPTELLVMAARHLAKPGDRAVLGACDDGGYYLLGLKAAYAAPFSDIVWSTDTVAAATRTRIAGIGLDLVELPSWYDVDDAASLQKLLTERHGYPAPHTRSTLDRLGLRMLLQEPVPATALRHSA</sequence>
<reference evidence="1 2" key="1">
    <citation type="journal article" date="2014" name="World J. Microbiol. Biotechnol.">
        <title>Biodiversity and physiological characteristics of Antarctic and Arctic lichens-associated bacteria.</title>
        <authorList>
            <person name="Lee Y.M."/>
            <person name="Kim E.H."/>
            <person name="Lee H.K."/>
            <person name="Hong S.G."/>
        </authorList>
    </citation>
    <scope>NUCLEOTIDE SEQUENCE [LARGE SCALE GENOMIC DNA]</scope>
    <source>
        <strain evidence="1 2">PAMC 26569</strain>
    </source>
</reference>
<name>A0A6M8HLW7_9PROT</name>
<accession>A0A6M8HLW7</accession>
<dbReference type="SUPFAM" id="SSF53448">
    <property type="entry name" value="Nucleotide-diphospho-sugar transferases"/>
    <property type="match status" value="1"/>
</dbReference>
<dbReference type="PANTHER" id="PTHR36529:SF1">
    <property type="entry name" value="GLYCOSYLTRANSFERASE"/>
    <property type="match status" value="1"/>
</dbReference>
<dbReference type="EMBL" id="CP053708">
    <property type="protein sequence ID" value="QKE89316.1"/>
    <property type="molecule type" value="Genomic_DNA"/>
</dbReference>
<dbReference type="RefSeq" id="WP_171837442.1">
    <property type="nucleotide sequence ID" value="NZ_CP053708.1"/>
</dbReference>
<evidence type="ECO:0000313" key="1">
    <source>
        <dbReference type="EMBL" id="QKE89316.1"/>
    </source>
</evidence>
<dbReference type="Proteomes" id="UP000500767">
    <property type="component" value="Chromosome"/>
</dbReference>
<dbReference type="GO" id="GO:0016740">
    <property type="term" value="F:transferase activity"/>
    <property type="evidence" value="ECO:0007669"/>
    <property type="project" value="UniProtKB-KW"/>
</dbReference>
<proteinExistence type="predicted"/>
<organism evidence="1 2">
    <name type="scientific">Lichenicola cladoniae</name>
    <dbReference type="NCBI Taxonomy" id="1484109"/>
    <lineage>
        <taxon>Bacteria</taxon>
        <taxon>Pseudomonadati</taxon>
        <taxon>Pseudomonadota</taxon>
        <taxon>Alphaproteobacteria</taxon>
        <taxon>Acetobacterales</taxon>
        <taxon>Acetobacteraceae</taxon>
        <taxon>Lichenicola</taxon>
    </lineage>
</organism>
<evidence type="ECO:0000313" key="2">
    <source>
        <dbReference type="Proteomes" id="UP000500767"/>
    </source>
</evidence>
<dbReference type="PANTHER" id="PTHR36529">
    <property type="entry name" value="SLL1095 PROTEIN"/>
    <property type="match status" value="1"/>
</dbReference>
<dbReference type="Gene3D" id="3.90.550.10">
    <property type="entry name" value="Spore Coat Polysaccharide Biosynthesis Protein SpsA, Chain A"/>
    <property type="match status" value="1"/>
</dbReference>
<dbReference type="Pfam" id="PF09837">
    <property type="entry name" value="DUF2064"/>
    <property type="match status" value="1"/>
</dbReference>